<proteinExistence type="predicted"/>
<reference evidence="1" key="1">
    <citation type="submission" date="2019-03" db="EMBL/GenBank/DDBJ databases">
        <authorList>
            <person name="Mank J."/>
            <person name="Almeida P."/>
        </authorList>
    </citation>
    <scope>NUCLEOTIDE SEQUENCE</scope>
    <source>
        <strain evidence="1">78183</strain>
    </source>
</reference>
<name>A0A6N2KM30_SALVM</name>
<evidence type="ECO:0000313" key="1">
    <source>
        <dbReference type="EMBL" id="VFU28689.1"/>
    </source>
</evidence>
<sequence length="76" mass="8857">MAASSSFLFFSQTDSWLHTSISPYQTWQQPLLNPSQFQVQKCRKIAVKDKEKKEKGVPSHPFKEEDDQATRYFCSI</sequence>
<dbReference type="EMBL" id="CAADRP010000447">
    <property type="protein sequence ID" value="VFU28689.1"/>
    <property type="molecule type" value="Genomic_DNA"/>
</dbReference>
<protein>
    <submittedName>
        <fullName evidence="1">Uncharacterized protein</fullName>
    </submittedName>
</protein>
<dbReference type="AlphaFoldDB" id="A0A6N2KM30"/>
<organism evidence="1">
    <name type="scientific">Salix viminalis</name>
    <name type="common">Common osier</name>
    <name type="synonym">Basket willow</name>
    <dbReference type="NCBI Taxonomy" id="40686"/>
    <lineage>
        <taxon>Eukaryota</taxon>
        <taxon>Viridiplantae</taxon>
        <taxon>Streptophyta</taxon>
        <taxon>Embryophyta</taxon>
        <taxon>Tracheophyta</taxon>
        <taxon>Spermatophyta</taxon>
        <taxon>Magnoliopsida</taxon>
        <taxon>eudicotyledons</taxon>
        <taxon>Gunneridae</taxon>
        <taxon>Pentapetalae</taxon>
        <taxon>rosids</taxon>
        <taxon>fabids</taxon>
        <taxon>Malpighiales</taxon>
        <taxon>Salicaceae</taxon>
        <taxon>Saliceae</taxon>
        <taxon>Salix</taxon>
    </lineage>
</organism>
<gene>
    <name evidence="1" type="ORF">SVIM_LOCUS97014</name>
</gene>
<accession>A0A6N2KM30</accession>